<reference evidence="1 2" key="1">
    <citation type="journal article" date="2014" name="Genome Announc.">
        <title>Genome Sequences of Three Novel Bacillus cereus Bacteriophages.</title>
        <authorList>
            <person name="Grose J.H."/>
            <person name="Jensen J.D."/>
            <person name="Merrill B.D."/>
            <person name="Fisher J.N."/>
            <person name="Burnett S.H."/>
            <person name="Breakwell D.P."/>
        </authorList>
    </citation>
    <scope>NUCLEOTIDE SEQUENCE [LARGE SCALE GENOMIC DNA]</scope>
</reference>
<evidence type="ECO:0000313" key="1">
    <source>
        <dbReference type="EMBL" id="AGR47043.1"/>
    </source>
</evidence>
<dbReference type="KEGG" id="vg:26642492"/>
<organism evidence="1 2">
    <name type="scientific">Bacillus phage Shanette</name>
    <dbReference type="NCBI Taxonomy" id="1296656"/>
    <lineage>
        <taxon>Viruses</taxon>
        <taxon>Duplodnaviria</taxon>
        <taxon>Heunggongvirae</taxon>
        <taxon>Uroviricota</taxon>
        <taxon>Caudoviricetes</taxon>
        <taxon>Herelleviridae</taxon>
        <taxon>Spounavirinae</taxon>
        <taxon>Siminovitchvirus</taxon>
        <taxon>Siminovitchvirus shanette</taxon>
    </lineage>
</organism>
<name>S5M966_9CAUD</name>
<keyword evidence="2" id="KW-1185">Reference proteome</keyword>
<dbReference type="Proteomes" id="UP000015093">
    <property type="component" value="Segment"/>
</dbReference>
<protein>
    <submittedName>
        <fullName evidence="1">Uncharacterized protein</fullName>
    </submittedName>
</protein>
<accession>S5M966</accession>
<dbReference type="RefSeq" id="YP_009216144.1">
    <property type="nucleotide sequence ID" value="NC_028983.1"/>
</dbReference>
<proteinExistence type="predicted"/>
<dbReference type="GeneID" id="26642492"/>
<sequence length="298" mass="34651">MPSRVHPFIKFQGVRHMNNNEIIRTPISVNRSPISVSFCNCYNQKIIKHNDHAYAVCGDRMSLGDLKDYLLLDLPNPIYFTHLVPNWEEKINLVLDNNTPVILKTGKAIPTYLVKKMGEQNRSTLRVVINSLDDSARKLVQKESSEMKDIREMMFIAKAWKVFVSCHVDYFPHIMKPLDLLQLVEMNKNLVSSITVDFPAFTIEFLGAMVDRWQMINPKFMEHIQKYYLLDEHEIYQPRCKVEILSKLDTFVKGRRVSIIDLPDHNVTEYHTEEPPFGISYDNQEPTTCGKCGRLLYA</sequence>
<dbReference type="EMBL" id="KC595513">
    <property type="protein sequence ID" value="AGR47043.1"/>
    <property type="molecule type" value="Genomic_DNA"/>
</dbReference>
<gene>
    <name evidence="1" type="ORF">SHANETTE_149</name>
</gene>
<evidence type="ECO:0000313" key="2">
    <source>
        <dbReference type="Proteomes" id="UP000015093"/>
    </source>
</evidence>